<keyword evidence="1" id="KW-0472">Membrane</keyword>
<feature type="transmembrane region" description="Helical" evidence="1">
    <location>
        <begin position="410"/>
        <end position="432"/>
    </location>
</feature>
<dbReference type="AlphaFoldDB" id="T1BQK4"/>
<keyword evidence="1" id="KW-1133">Transmembrane helix</keyword>
<evidence type="ECO:0000313" key="2">
    <source>
        <dbReference type="EMBL" id="EQD75106.1"/>
    </source>
</evidence>
<proteinExistence type="predicted"/>
<evidence type="ECO:0000256" key="1">
    <source>
        <dbReference type="SAM" id="Phobius"/>
    </source>
</evidence>
<comment type="caution">
    <text evidence="2">The sequence shown here is derived from an EMBL/GenBank/DDBJ whole genome shotgun (WGS) entry which is preliminary data.</text>
</comment>
<name>T1BQK4_9ZZZZ</name>
<accession>T1BQK4</accession>
<reference evidence="2" key="1">
    <citation type="submission" date="2013-08" db="EMBL/GenBank/DDBJ databases">
        <authorList>
            <person name="Mendez C."/>
            <person name="Richter M."/>
            <person name="Ferrer M."/>
            <person name="Sanchez J."/>
        </authorList>
    </citation>
    <scope>NUCLEOTIDE SEQUENCE</scope>
</reference>
<feature type="transmembrane region" description="Helical" evidence="1">
    <location>
        <begin position="381"/>
        <end position="404"/>
    </location>
</feature>
<protein>
    <submittedName>
        <fullName evidence="2">Uncharacterized protein</fullName>
    </submittedName>
</protein>
<dbReference type="EMBL" id="AUZY01001362">
    <property type="protein sequence ID" value="EQD75106.1"/>
    <property type="molecule type" value="Genomic_DNA"/>
</dbReference>
<sequence>MSCIYNTATLRDSQVLLILVQGHMLANALLCPDLQNAPKTYKGVTFYLDTPLLVQRLGLEGEPKKRAAQELIELVKNLGGVVAAFSHSCEELSYVLRSAADHIESRNGRGAIIFEARRSRLTKSDLLLLAMKADELLTEVGIKVLRTPSYTEEFQIDESSFEQALDDEVSYFNQHAKEYDINSVRSIHVLRANTAPASLEKARAVLVSSNAGFARAAYEYGKQHDESWAVSSVITDFSLANMAWLKAPMGAPSVPKTELLAYSYAALHPPKALLDKYLTEIDKLHNQGRISERDHQLLRSSTIAQEELMRLTLGDDAALTEETITETLRRVSDEIRKEESYKVKQEQESHKKTQEALAVATAGRESLQKRIYWTARTRSQVCAWFVTSVIAVLMVLGVVAGLGMTTKDPMLGWLLFGGALVLGVVALVNAFFGTTVTEIHSTIQTRCLTFLLRRESKATGIDLGAEG</sequence>
<reference evidence="2" key="2">
    <citation type="journal article" date="2014" name="ISME J.">
        <title>Microbial stratification in low pH oxic and suboxic macroscopic growths along an acid mine drainage.</title>
        <authorList>
            <person name="Mendez-Garcia C."/>
            <person name="Mesa V."/>
            <person name="Sprenger R.R."/>
            <person name="Richter M."/>
            <person name="Diez M.S."/>
            <person name="Solano J."/>
            <person name="Bargiela R."/>
            <person name="Golyshina O.V."/>
            <person name="Manteca A."/>
            <person name="Ramos J.L."/>
            <person name="Gallego J.R."/>
            <person name="Llorente I."/>
            <person name="Martins Dos Santos V.A."/>
            <person name="Jensen O.N."/>
            <person name="Pelaez A.I."/>
            <person name="Sanchez J."/>
            <person name="Ferrer M."/>
        </authorList>
    </citation>
    <scope>NUCLEOTIDE SEQUENCE</scope>
</reference>
<organism evidence="2">
    <name type="scientific">mine drainage metagenome</name>
    <dbReference type="NCBI Taxonomy" id="410659"/>
    <lineage>
        <taxon>unclassified sequences</taxon>
        <taxon>metagenomes</taxon>
        <taxon>ecological metagenomes</taxon>
    </lineage>
</organism>
<gene>
    <name evidence="2" type="ORF">B1B_02307</name>
</gene>
<keyword evidence="1" id="KW-0812">Transmembrane</keyword>